<dbReference type="AlphaFoldDB" id="A0A1T3P5C8"/>
<sequence length="104" mass="11179">MTQLPIDGMPLPERATDPDEQTAWWNTAYAAVVERAQRGGTFTIYDVAHDAHVGEPHHPNMWGVLAGALRRDGIILEAGAVAGRRPSVAKSLVHLWTGTGRAAA</sequence>
<dbReference type="OrthoDB" id="4315812at2"/>
<evidence type="ECO:0000313" key="2">
    <source>
        <dbReference type="Proteomes" id="UP000190037"/>
    </source>
</evidence>
<accession>A0A1T3P5C8</accession>
<keyword evidence="2" id="KW-1185">Reference proteome</keyword>
<dbReference type="EMBL" id="MWQN01000001">
    <property type="protein sequence ID" value="OPC84145.1"/>
    <property type="molecule type" value="Genomic_DNA"/>
</dbReference>
<dbReference type="RefSeq" id="WP_078978438.1">
    <property type="nucleotide sequence ID" value="NZ_MWQN01000001.1"/>
</dbReference>
<comment type="caution">
    <text evidence="1">The sequence shown here is derived from an EMBL/GenBank/DDBJ whole genome shotgun (WGS) entry which is preliminary data.</text>
</comment>
<evidence type="ECO:0000313" key="1">
    <source>
        <dbReference type="EMBL" id="OPC84145.1"/>
    </source>
</evidence>
<gene>
    <name evidence="1" type="ORF">B4N89_27335</name>
</gene>
<protein>
    <submittedName>
        <fullName evidence="1">Uncharacterized protein</fullName>
    </submittedName>
</protein>
<dbReference type="Proteomes" id="UP000190037">
    <property type="component" value="Unassembled WGS sequence"/>
</dbReference>
<proteinExistence type="predicted"/>
<name>A0A1T3P5C8_9ACTN</name>
<dbReference type="STRING" id="159449.B4N89_27335"/>
<organism evidence="1 2">
    <name type="scientific">Embleya scabrispora</name>
    <dbReference type="NCBI Taxonomy" id="159449"/>
    <lineage>
        <taxon>Bacteria</taxon>
        <taxon>Bacillati</taxon>
        <taxon>Actinomycetota</taxon>
        <taxon>Actinomycetes</taxon>
        <taxon>Kitasatosporales</taxon>
        <taxon>Streptomycetaceae</taxon>
        <taxon>Embleya</taxon>
    </lineage>
</organism>
<reference evidence="1 2" key="1">
    <citation type="submission" date="2017-03" db="EMBL/GenBank/DDBJ databases">
        <title>Draft genome sequence of Streptomyces scabrisporus NF3, endophyte isolated from Amphipterygium adstringens.</title>
        <authorList>
            <person name="Vazquez M."/>
            <person name="Ceapa C.D."/>
            <person name="Rodriguez Luna D."/>
            <person name="Sanchez Esquivel S."/>
        </authorList>
    </citation>
    <scope>NUCLEOTIDE SEQUENCE [LARGE SCALE GENOMIC DNA]</scope>
    <source>
        <strain evidence="1 2">NF3</strain>
    </source>
</reference>